<keyword evidence="1" id="KW-0560">Oxidoreductase</keyword>
<organism evidence="3 4">
    <name type="scientific">Massilia cavernae</name>
    <dbReference type="NCBI Taxonomy" id="2320864"/>
    <lineage>
        <taxon>Bacteria</taxon>
        <taxon>Pseudomonadati</taxon>
        <taxon>Pseudomonadota</taxon>
        <taxon>Betaproteobacteria</taxon>
        <taxon>Burkholderiales</taxon>
        <taxon>Oxalobacteraceae</taxon>
        <taxon>Telluria group</taxon>
        <taxon>Massilia</taxon>
    </lineage>
</organism>
<dbReference type="GO" id="GO:0016491">
    <property type="term" value="F:oxidoreductase activity"/>
    <property type="evidence" value="ECO:0007669"/>
    <property type="project" value="UniProtKB-KW"/>
</dbReference>
<feature type="domain" description="2Fe-2S ferredoxin-type" evidence="2">
    <location>
        <begin position="18"/>
        <end position="99"/>
    </location>
</feature>
<dbReference type="Pfam" id="PF13510">
    <property type="entry name" value="Fer2_4"/>
    <property type="match status" value="1"/>
</dbReference>
<name>A0A418XG02_9BURK</name>
<keyword evidence="4" id="KW-1185">Reference proteome</keyword>
<evidence type="ECO:0000256" key="1">
    <source>
        <dbReference type="ARBA" id="ARBA00023002"/>
    </source>
</evidence>
<sequence>MRRRGSGSWRHGVRTEIPRVTVHVDGEPVSVPAGASVVAALALLDSLCTRISVGGEPRFALCGMGQCQECRVCIDGRPHQLACQAACRDGMRIDTGAAK</sequence>
<dbReference type="RefSeq" id="WP_119812438.1">
    <property type="nucleotide sequence ID" value="NZ_QYUP01000149.1"/>
</dbReference>
<evidence type="ECO:0000313" key="3">
    <source>
        <dbReference type="EMBL" id="RJG11385.1"/>
    </source>
</evidence>
<accession>A0A418XG02</accession>
<dbReference type="Proteomes" id="UP000284006">
    <property type="component" value="Unassembled WGS sequence"/>
</dbReference>
<gene>
    <name evidence="3" type="ORF">D3872_19870</name>
</gene>
<dbReference type="OrthoDB" id="573392at2"/>
<dbReference type="InterPro" id="IPR042204">
    <property type="entry name" value="2Fe-2S-bd_N"/>
</dbReference>
<reference evidence="3 4" key="1">
    <citation type="submission" date="2018-09" db="EMBL/GenBank/DDBJ databases">
        <authorList>
            <person name="Zhu H."/>
        </authorList>
    </citation>
    <scope>NUCLEOTIDE SEQUENCE [LARGE SCALE GENOMIC DNA]</scope>
    <source>
        <strain evidence="3 4">K1S02-61</strain>
    </source>
</reference>
<dbReference type="AlphaFoldDB" id="A0A418XG02"/>
<evidence type="ECO:0000313" key="4">
    <source>
        <dbReference type="Proteomes" id="UP000284006"/>
    </source>
</evidence>
<dbReference type="SUPFAM" id="SSF54292">
    <property type="entry name" value="2Fe-2S ferredoxin-like"/>
    <property type="match status" value="1"/>
</dbReference>
<evidence type="ECO:0000259" key="2">
    <source>
        <dbReference type="PROSITE" id="PS51085"/>
    </source>
</evidence>
<dbReference type="EMBL" id="QYUP01000149">
    <property type="protein sequence ID" value="RJG11385.1"/>
    <property type="molecule type" value="Genomic_DNA"/>
</dbReference>
<protein>
    <submittedName>
        <fullName evidence="3">(2Fe-2S)-binding protein</fullName>
    </submittedName>
</protein>
<dbReference type="PROSITE" id="PS51085">
    <property type="entry name" value="2FE2S_FER_2"/>
    <property type="match status" value="1"/>
</dbReference>
<dbReference type="InterPro" id="IPR001041">
    <property type="entry name" value="2Fe-2S_ferredoxin-type"/>
</dbReference>
<dbReference type="InterPro" id="IPR036010">
    <property type="entry name" value="2Fe-2S_ferredoxin-like_sf"/>
</dbReference>
<proteinExistence type="predicted"/>
<dbReference type="Gene3D" id="3.10.20.440">
    <property type="entry name" value="2Fe-2S iron-sulphur cluster binding domain, sarcosine oxidase, alpha subunit, N-terminal domain"/>
    <property type="match status" value="1"/>
</dbReference>
<dbReference type="GO" id="GO:0051536">
    <property type="term" value="F:iron-sulfur cluster binding"/>
    <property type="evidence" value="ECO:0007669"/>
    <property type="project" value="InterPro"/>
</dbReference>
<comment type="caution">
    <text evidence="3">The sequence shown here is derived from an EMBL/GenBank/DDBJ whole genome shotgun (WGS) entry which is preliminary data.</text>
</comment>